<comment type="caution">
    <text evidence="3">The sequence shown here is derived from an EMBL/GenBank/DDBJ whole genome shotgun (WGS) entry which is preliminary data.</text>
</comment>
<name>A0ABR1XSS1_9PEZI</name>
<feature type="compositionally biased region" description="Polar residues" evidence="1">
    <location>
        <begin position="336"/>
        <end position="352"/>
    </location>
</feature>
<feature type="region of interest" description="Disordered" evidence="1">
    <location>
        <begin position="499"/>
        <end position="527"/>
    </location>
</feature>
<feature type="compositionally biased region" description="Basic and acidic residues" evidence="1">
    <location>
        <begin position="612"/>
        <end position="624"/>
    </location>
</feature>
<evidence type="ECO:0000313" key="3">
    <source>
        <dbReference type="EMBL" id="KAK8166268.1"/>
    </source>
</evidence>
<feature type="signal peptide" evidence="2">
    <location>
        <begin position="1"/>
        <end position="19"/>
    </location>
</feature>
<feature type="compositionally biased region" description="Gly residues" evidence="1">
    <location>
        <begin position="517"/>
        <end position="527"/>
    </location>
</feature>
<dbReference type="Proteomes" id="UP001456524">
    <property type="component" value="Unassembled WGS sequence"/>
</dbReference>
<dbReference type="EMBL" id="JBBWUH010000005">
    <property type="protein sequence ID" value="KAK8166268.1"/>
    <property type="molecule type" value="Genomic_DNA"/>
</dbReference>
<proteinExistence type="predicted"/>
<gene>
    <name evidence="3" type="ORF">IWX90DRAFT_502725</name>
</gene>
<keyword evidence="2" id="KW-0732">Signal</keyword>
<sequence length="657" mass="69349">MRIYIGLCLLIWTLQTAYAAITEANIKTYPNSFALEFPFKGIKDLYWTGMKTHRRVCFAASPTGKVGFVAYLDASGKGVHVQQPSAKLSLSRTGEKAAGGLVVPDDEVGFALLTNEPLAPGTADAPKDNAPIPVLYRVVGGNIAWKTYLAGPGVHPEEGLGKAVDMNGDLVWSPTKRLFAAYFVISYYTGKWATHFADSIEYVDPDGKLQIIDGATSGGGCSHNTGIAFAEADNAPFCSACSEDQQGGIWLNTKTQNAGPPSPLLSKEPFINGMSGEPFNGMGGSWKVLARLGKTQYSGETTTGGEQPQPQTKQPTTETNTETKTDPNAVKPEGTRLQQQNTEQSTDHTGNTGAKLRFVRRATTKKTKTGVGGGGGAPPRNVAIAILTDKFTVGAKNIITKGPADHFNAHVQAFDDKTILSTYEEITSPRCVKAAGCLGQFTGTYFAQVDTEAKVVGEPFKSTEITVGGDLVLLPSGSICFPFVAMKWDYSTKYDAAPQDQVQQDPLTESKMTTENTGGGGGGIENGGGVRFRLFRRQQTQQTKMKPSSTTGGNKITVPFNGGGGVGGHFNPLPGGSGGGASGTQQLSFACVSPPNGGGGGGTTTTKTNTNADREDVQTEEIKTDPNQGNVKKPMGGATTLLDNKQQETPQDQTTTV</sequence>
<feature type="compositionally biased region" description="Low complexity" evidence="1">
    <location>
        <begin position="299"/>
        <end position="322"/>
    </location>
</feature>
<evidence type="ECO:0000256" key="2">
    <source>
        <dbReference type="SAM" id="SignalP"/>
    </source>
</evidence>
<keyword evidence="4" id="KW-1185">Reference proteome</keyword>
<evidence type="ECO:0000313" key="4">
    <source>
        <dbReference type="Proteomes" id="UP001456524"/>
    </source>
</evidence>
<feature type="region of interest" description="Disordered" evidence="1">
    <location>
        <begin position="298"/>
        <end position="354"/>
    </location>
</feature>
<organism evidence="3 4">
    <name type="scientific">Phyllosticta citrichinensis</name>
    <dbReference type="NCBI Taxonomy" id="1130410"/>
    <lineage>
        <taxon>Eukaryota</taxon>
        <taxon>Fungi</taxon>
        <taxon>Dikarya</taxon>
        <taxon>Ascomycota</taxon>
        <taxon>Pezizomycotina</taxon>
        <taxon>Dothideomycetes</taxon>
        <taxon>Dothideomycetes incertae sedis</taxon>
        <taxon>Botryosphaeriales</taxon>
        <taxon>Phyllostictaceae</taxon>
        <taxon>Phyllosticta</taxon>
    </lineage>
</organism>
<evidence type="ECO:0000256" key="1">
    <source>
        <dbReference type="SAM" id="MobiDB-lite"/>
    </source>
</evidence>
<feature type="compositionally biased region" description="Polar residues" evidence="1">
    <location>
        <begin position="641"/>
        <end position="657"/>
    </location>
</feature>
<feature type="chain" id="PRO_5046068528" evidence="2">
    <location>
        <begin position="20"/>
        <end position="657"/>
    </location>
</feature>
<feature type="region of interest" description="Disordered" evidence="1">
    <location>
        <begin position="574"/>
        <end position="657"/>
    </location>
</feature>
<reference evidence="3 4" key="1">
    <citation type="journal article" date="2022" name="G3 (Bethesda)">
        <title>Enemy or ally: a genomic approach to elucidate the lifestyle of Phyllosticta citrichinaensis.</title>
        <authorList>
            <person name="Buijs V.A."/>
            <person name="Groenewald J.Z."/>
            <person name="Haridas S."/>
            <person name="LaButti K.M."/>
            <person name="Lipzen A."/>
            <person name="Martin F.M."/>
            <person name="Barry K."/>
            <person name="Grigoriev I.V."/>
            <person name="Crous P.W."/>
            <person name="Seidl M.F."/>
        </authorList>
    </citation>
    <scope>NUCLEOTIDE SEQUENCE [LARGE SCALE GENOMIC DNA]</scope>
    <source>
        <strain evidence="3 4">CBS 129764</strain>
    </source>
</reference>
<accession>A0ABR1XSS1</accession>
<protein>
    <submittedName>
        <fullName evidence="3">Uncharacterized protein</fullName>
    </submittedName>
</protein>